<dbReference type="KEGG" id="acoa:RB602_10540"/>
<accession>A0AA97F4R9</accession>
<dbReference type="PRINTS" id="PR00119">
    <property type="entry name" value="CATATPASE"/>
</dbReference>
<comment type="subcellular location">
    <subcellularLocation>
        <location evidence="1">Cell membrane</location>
        <topology evidence="1">Multi-pass membrane protein</topology>
    </subcellularLocation>
</comment>
<dbReference type="FunFam" id="2.70.150.10:FF:000016">
    <property type="entry name" value="Calcium-transporting P-type ATPase putative"/>
    <property type="match status" value="1"/>
</dbReference>
<dbReference type="Gene3D" id="2.70.150.10">
    <property type="entry name" value="Calcium-transporting ATPase, cytoplasmic transduction domain A"/>
    <property type="match status" value="1"/>
</dbReference>
<dbReference type="Pfam" id="PF00690">
    <property type="entry name" value="Cation_ATPase_N"/>
    <property type="match status" value="1"/>
</dbReference>
<dbReference type="InterPro" id="IPR036412">
    <property type="entry name" value="HAD-like_sf"/>
</dbReference>
<dbReference type="EMBL" id="CP136594">
    <property type="protein sequence ID" value="WOE74289.1"/>
    <property type="molecule type" value="Genomic_DNA"/>
</dbReference>
<dbReference type="PROSITE" id="PS00154">
    <property type="entry name" value="ATPASE_E1_E2"/>
    <property type="match status" value="1"/>
</dbReference>
<dbReference type="SUPFAM" id="SSF81660">
    <property type="entry name" value="Metal cation-transporting ATPase, ATP-binding domain N"/>
    <property type="match status" value="1"/>
</dbReference>
<dbReference type="InterPro" id="IPR006068">
    <property type="entry name" value="ATPase_P-typ_cation-transptr_C"/>
</dbReference>
<keyword evidence="14" id="KW-1185">Reference proteome</keyword>
<dbReference type="InterPro" id="IPR050510">
    <property type="entry name" value="Cation_transp_ATPase_P-type"/>
</dbReference>
<protein>
    <submittedName>
        <fullName evidence="13">Cation-transporting P-type ATPase</fullName>
    </submittedName>
</protein>
<keyword evidence="7" id="KW-0067">ATP-binding</keyword>
<dbReference type="InterPro" id="IPR023298">
    <property type="entry name" value="ATPase_P-typ_TM_dom_sf"/>
</dbReference>
<feature type="transmembrane region" description="Helical" evidence="11">
    <location>
        <begin position="833"/>
        <end position="852"/>
    </location>
</feature>
<dbReference type="Pfam" id="PF00689">
    <property type="entry name" value="Cation_ATPase_C"/>
    <property type="match status" value="1"/>
</dbReference>
<keyword evidence="4 11" id="KW-0812">Transmembrane</keyword>
<evidence type="ECO:0000256" key="5">
    <source>
        <dbReference type="ARBA" id="ARBA00022723"/>
    </source>
</evidence>
<dbReference type="InterPro" id="IPR004014">
    <property type="entry name" value="ATPase_P-typ_cation-transptr_N"/>
</dbReference>
<feature type="transmembrane region" description="Helical" evidence="11">
    <location>
        <begin position="794"/>
        <end position="813"/>
    </location>
</feature>
<evidence type="ECO:0000256" key="9">
    <source>
        <dbReference type="ARBA" id="ARBA00022989"/>
    </source>
</evidence>
<evidence type="ECO:0000256" key="8">
    <source>
        <dbReference type="ARBA" id="ARBA00022967"/>
    </source>
</evidence>
<feature type="transmembrane region" description="Helical" evidence="11">
    <location>
        <begin position="249"/>
        <end position="268"/>
    </location>
</feature>
<keyword evidence="9 11" id="KW-1133">Transmembrane helix</keyword>
<feature type="transmembrane region" description="Helical" evidence="11">
    <location>
        <begin position="280"/>
        <end position="308"/>
    </location>
</feature>
<dbReference type="InterPro" id="IPR023299">
    <property type="entry name" value="ATPase_P-typ_cyto_dom_N"/>
</dbReference>
<dbReference type="GO" id="GO:1990573">
    <property type="term" value="P:potassium ion import across plasma membrane"/>
    <property type="evidence" value="ECO:0007669"/>
    <property type="project" value="TreeGrafter"/>
</dbReference>
<dbReference type="AlphaFoldDB" id="A0AA97F4R9"/>
<dbReference type="PRINTS" id="PR00120">
    <property type="entry name" value="HATPASE"/>
</dbReference>
<dbReference type="SFLD" id="SFLDG00002">
    <property type="entry name" value="C1.7:_P-type_atpase_like"/>
    <property type="match status" value="1"/>
</dbReference>
<dbReference type="Pfam" id="PF00122">
    <property type="entry name" value="E1-E2_ATPase"/>
    <property type="match status" value="1"/>
</dbReference>
<dbReference type="SFLD" id="SFLDF00027">
    <property type="entry name" value="p-type_atpase"/>
    <property type="match status" value="1"/>
</dbReference>
<dbReference type="GO" id="GO:0005524">
    <property type="term" value="F:ATP binding"/>
    <property type="evidence" value="ECO:0007669"/>
    <property type="project" value="UniProtKB-KW"/>
</dbReference>
<keyword evidence="6" id="KW-0547">Nucleotide-binding</keyword>
<name>A0AA97F4R9_9SPHN</name>
<comment type="similarity">
    <text evidence="2">Belongs to the cation transport ATPase (P-type) (TC 3.A.3) family. Type IIA subfamily.</text>
</comment>
<evidence type="ECO:0000256" key="4">
    <source>
        <dbReference type="ARBA" id="ARBA00022692"/>
    </source>
</evidence>
<gene>
    <name evidence="13" type="ORF">RB602_10540</name>
</gene>
<dbReference type="SUPFAM" id="SSF81665">
    <property type="entry name" value="Calcium ATPase, transmembrane domain M"/>
    <property type="match status" value="1"/>
</dbReference>
<evidence type="ECO:0000256" key="11">
    <source>
        <dbReference type="SAM" id="Phobius"/>
    </source>
</evidence>
<dbReference type="GO" id="GO:0005391">
    <property type="term" value="F:P-type sodium:potassium-exchanging transporter activity"/>
    <property type="evidence" value="ECO:0007669"/>
    <property type="project" value="TreeGrafter"/>
</dbReference>
<evidence type="ECO:0000259" key="12">
    <source>
        <dbReference type="SMART" id="SM00831"/>
    </source>
</evidence>
<feature type="transmembrane region" description="Helical" evidence="11">
    <location>
        <begin position="864"/>
        <end position="883"/>
    </location>
</feature>
<dbReference type="CDD" id="cd02080">
    <property type="entry name" value="P-type_ATPase_cation"/>
    <property type="match status" value="1"/>
</dbReference>
<dbReference type="Gene3D" id="3.40.1110.10">
    <property type="entry name" value="Calcium-transporting ATPase, cytoplasmic domain N"/>
    <property type="match status" value="1"/>
</dbReference>
<dbReference type="InterPro" id="IPR044492">
    <property type="entry name" value="P_typ_ATPase_HD_dom"/>
</dbReference>
<evidence type="ECO:0000256" key="2">
    <source>
        <dbReference type="ARBA" id="ARBA00005675"/>
    </source>
</evidence>
<dbReference type="InterPro" id="IPR008250">
    <property type="entry name" value="ATPase_P-typ_transduc_dom_A_sf"/>
</dbReference>
<dbReference type="Pfam" id="PF13246">
    <property type="entry name" value="Cation_ATPase"/>
    <property type="match status" value="1"/>
</dbReference>
<proteinExistence type="inferred from homology"/>
<keyword evidence="3" id="KW-1003">Cell membrane</keyword>
<dbReference type="InterPro" id="IPR001757">
    <property type="entry name" value="P_typ_ATPase"/>
</dbReference>
<dbReference type="NCBIfam" id="TIGR01494">
    <property type="entry name" value="ATPase_P-type"/>
    <property type="match status" value="2"/>
</dbReference>
<dbReference type="InterPro" id="IPR018303">
    <property type="entry name" value="ATPase_P-typ_P_site"/>
</dbReference>
<evidence type="ECO:0000256" key="10">
    <source>
        <dbReference type="ARBA" id="ARBA00023136"/>
    </source>
</evidence>
<evidence type="ECO:0000313" key="13">
    <source>
        <dbReference type="EMBL" id="WOE74289.1"/>
    </source>
</evidence>
<keyword evidence="10 11" id="KW-0472">Membrane</keyword>
<feature type="domain" description="Cation-transporting P-type ATPase N-terminal" evidence="12">
    <location>
        <begin position="9"/>
        <end position="82"/>
    </location>
</feature>
<sequence length="905" mass="97749">MTKMLNTQICHTQKTEEILEALEVNSQGLTSEEAEKRLEHFGLNRLPEAAKRGPIMRFLMQFNSILIYVLLGAAAITAFLDHWIDSAVILAVVIVNAVIGFIQEGKAEEAMDAIRNMLAPHANVMRDGQRQSIEGDRLVPGDVVLLEAGDKVPADLRLLQANTMQVQEAILTGESVPVEKDIAPVRQDAALGDRACMAFSGTIVTSGQARGVVTGTGAETEIGKISGMLSKVETLVTPLVKQTNRFAEYLTIFILTVSGLILLSGWYFQTMPFTELFMAVVGLSVAAIPEGLPAVLTITLAVGVQAMAERNAIIRRLPAIETLGSVSVICTDKTGTLTRNEMMVASVLTAGGVMQVDGEGYAPQGTISSDGDVAQLHDLALAAALCNDAAIREEDGQWRIEGDPMEAALLSFAGKTGLDWEQEQHQRERRDILPFDSTTRYMATLNTGSGDHQACIFVKGAPERILGMCTEQRDANGENVPIDPDYWQEQAEHIASQGQRLLAFALKPVGADHRGLQLSDIEQGLILLGMTGMIDPPRPEAVAAIADCYHAGIAVKMITGDHAGTAAAIGKQIGLKNADRVLTGADLDAMDDIALTDAILETDIFARTSPEHKLRLVMALQSHGLSVAMTGDGVNDAPALKRADAGIAMGQKGSEATKEAADLVLADDNFASIAAAVREGRTVYDNIKKVIAWTLPTNGGEAMTVLLALMLGLMLPITPVQILWINLVTAVTLGIALAFEPTEERTMLRPPRAKDEPLLSGELLWGILVVSLVFLAGVFGIYKYAILQGYSIGVARTMAMNTLVVMEIFHLFFVRNLYGTSITWDAMKGTKVIWLAITIVTLGQFAVTYLPFLQKIFQTEDVPFDYGVLIVAIGVASFILIEIEKQVRLRFFRQKEMDKNAAITG</sequence>
<feature type="transmembrane region" description="Helical" evidence="11">
    <location>
        <begin position="763"/>
        <end position="782"/>
    </location>
</feature>
<dbReference type="Proteomes" id="UP001302429">
    <property type="component" value="Chromosome"/>
</dbReference>
<dbReference type="InterPro" id="IPR023214">
    <property type="entry name" value="HAD_sf"/>
</dbReference>
<evidence type="ECO:0000313" key="14">
    <source>
        <dbReference type="Proteomes" id="UP001302429"/>
    </source>
</evidence>
<dbReference type="SFLD" id="SFLDS00003">
    <property type="entry name" value="Haloacid_Dehalogenase"/>
    <property type="match status" value="1"/>
</dbReference>
<keyword evidence="8" id="KW-1278">Translocase</keyword>
<dbReference type="Gene3D" id="3.40.50.1000">
    <property type="entry name" value="HAD superfamily/HAD-like"/>
    <property type="match status" value="1"/>
</dbReference>
<reference evidence="13 14" key="1">
    <citation type="submission" date="2023-10" db="EMBL/GenBank/DDBJ databases">
        <title>Complete genome sequence of a Sphingomonadaceae bacterium.</title>
        <authorList>
            <person name="Yan C."/>
        </authorList>
    </citation>
    <scope>NUCLEOTIDE SEQUENCE [LARGE SCALE GENOMIC DNA]</scope>
    <source>
        <strain evidence="13 14">SCSIO 66989</strain>
    </source>
</reference>
<dbReference type="GO" id="GO:0005886">
    <property type="term" value="C:plasma membrane"/>
    <property type="evidence" value="ECO:0007669"/>
    <property type="project" value="UniProtKB-SubCell"/>
</dbReference>
<keyword evidence="5" id="KW-0479">Metal-binding</keyword>
<dbReference type="PANTHER" id="PTHR43294:SF20">
    <property type="entry name" value="P-TYPE ATPASE"/>
    <property type="match status" value="1"/>
</dbReference>
<dbReference type="SMART" id="SM00831">
    <property type="entry name" value="Cation_ATPase_N"/>
    <property type="match status" value="1"/>
</dbReference>
<dbReference type="GO" id="GO:0036376">
    <property type="term" value="P:sodium ion export across plasma membrane"/>
    <property type="evidence" value="ECO:0007669"/>
    <property type="project" value="TreeGrafter"/>
</dbReference>
<dbReference type="SUPFAM" id="SSF81653">
    <property type="entry name" value="Calcium ATPase, transduction domain A"/>
    <property type="match status" value="1"/>
</dbReference>
<dbReference type="GO" id="GO:1902600">
    <property type="term" value="P:proton transmembrane transport"/>
    <property type="evidence" value="ECO:0007669"/>
    <property type="project" value="TreeGrafter"/>
</dbReference>
<dbReference type="Gene3D" id="1.20.1110.10">
    <property type="entry name" value="Calcium-transporting ATPase, transmembrane domain"/>
    <property type="match status" value="1"/>
</dbReference>
<evidence type="ECO:0000256" key="7">
    <source>
        <dbReference type="ARBA" id="ARBA00022840"/>
    </source>
</evidence>
<dbReference type="GO" id="GO:0006883">
    <property type="term" value="P:intracellular sodium ion homeostasis"/>
    <property type="evidence" value="ECO:0007669"/>
    <property type="project" value="TreeGrafter"/>
</dbReference>
<organism evidence="13 14">
    <name type="scientific">Alterisphingorhabdus coralli</name>
    <dbReference type="NCBI Taxonomy" id="3071408"/>
    <lineage>
        <taxon>Bacteria</taxon>
        <taxon>Pseudomonadati</taxon>
        <taxon>Pseudomonadota</taxon>
        <taxon>Alphaproteobacteria</taxon>
        <taxon>Sphingomonadales</taxon>
        <taxon>Sphingomonadaceae</taxon>
        <taxon>Alterisphingorhabdus (ex Yan et al. 2024)</taxon>
    </lineage>
</organism>
<dbReference type="GO" id="GO:0030007">
    <property type="term" value="P:intracellular potassium ion homeostasis"/>
    <property type="evidence" value="ECO:0007669"/>
    <property type="project" value="TreeGrafter"/>
</dbReference>
<evidence type="ECO:0000256" key="6">
    <source>
        <dbReference type="ARBA" id="ARBA00022741"/>
    </source>
</evidence>
<dbReference type="RefSeq" id="WP_317080526.1">
    <property type="nucleotide sequence ID" value="NZ_CP136594.1"/>
</dbReference>
<evidence type="ECO:0000256" key="3">
    <source>
        <dbReference type="ARBA" id="ARBA00022475"/>
    </source>
</evidence>
<dbReference type="Pfam" id="PF08282">
    <property type="entry name" value="Hydrolase_3"/>
    <property type="match status" value="1"/>
</dbReference>
<dbReference type="SUPFAM" id="SSF56784">
    <property type="entry name" value="HAD-like"/>
    <property type="match status" value="1"/>
</dbReference>
<feature type="transmembrane region" description="Helical" evidence="11">
    <location>
        <begin position="58"/>
        <end position="80"/>
    </location>
</feature>
<feature type="transmembrane region" description="Helical" evidence="11">
    <location>
        <begin position="721"/>
        <end position="742"/>
    </location>
</feature>
<evidence type="ECO:0000256" key="1">
    <source>
        <dbReference type="ARBA" id="ARBA00004651"/>
    </source>
</evidence>
<feature type="transmembrane region" description="Helical" evidence="11">
    <location>
        <begin position="86"/>
        <end position="102"/>
    </location>
</feature>
<dbReference type="InterPro" id="IPR059000">
    <property type="entry name" value="ATPase_P-type_domA"/>
</dbReference>
<feature type="transmembrane region" description="Helical" evidence="11">
    <location>
        <begin position="690"/>
        <end position="715"/>
    </location>
</feature>
<dbReference type="GO" id="GO:0046872">
    <property type="term" value="F:metal ion binding"/>
    <property type="evidence" value="ECO:0007669"/>
    <property type="project" value="UniProtKB-KW"/>
</dbReference>
<dbReference type="GO" id="GO:0016887">
    <property type="term" value="F:ATP hydrolysis activity"/>
    <property type="evidence" value="ECO:0007669"/>
    <property type="project" value="InterPro"/>
</dbReference>
<dbReference type="PANTHER" id="PTHR43294">
    <property type="entry name" value="SODIUM/POTASSIUM-TRANSPORTING ATPASE SUBUNIT ALPHA"/>
    <property type="match status" value="1"/>
</dbReference>